<gene>
    <name evidence="1" type="ORF">CYMTET_12401</name>
</gene>
<dbReference type="AlphaFoldDB" id="A0AAE0LC37"/>
<reference evidence="1 2" key="1">
    <citation type="journal article" date="2015" name="Genome Biol. Evol.">
        <title>Comparative Genomics of a Bacterivorous Green Alga Reveals Evolutionary Causalities and Consequences of Phago-Mixotrophic Mode of Nutrition.</title>
        <authorList>
            <person name="Burns J.A."/>
            <person name="Paasch A."/>
            <person name="Narechania A."/>
            <person name="Kim E."/>
        </authorList>
    </citation>
    <scope>NUCLEOTIDE SEQUENCE [LARGE SCALE GENOMIC DNA]</scope>
    <source>
        <strain evidence="1 2">PLY_AMNH</strain>
    </source>
</reference>
<sequence length="184" mass="20755">MTLEKLKPKLCVQAPGASPRRRGGGCGKDKHQEGARVLSYIDDFLVLMGSSVEALWKINVHPKALLGKALWEKRLLSGVTSCDTSTSSAWALELEVVYKMVQLFLRWWELTGKVVRLYCDNQAVVVIRSHSTLFVKPGAHAAPLAASGLKQRRAPGRVHQIEANEWTNRLLRNKDLDDWRLNWQ</sequence>
<organism evidence="1 2">
    <name type="scientific">Cymbomonas tetramitiformis</name>
    <dbReference type="NCBI Taxonomy" id="36881"/>
    <lineage>
        <taxon>Eukaryota</taxon>
        <taxon>Viridiplantae</taxon>
        <taxon>Chlorophyta</taxon>
        <taxon>Pyramimonadophyceae</taxon>
        <taxon>Pyramimonadales</taxon>
        <taxon>Pyramimonadaceae</taxon>
        <taxon>Cymbomonas</taxon>
    </lineage>
</organism>
<keyword evidence="2" id="KW-1185">Reference proteome</keyword>
<comment type="caution">
    <text evidence="1">The sequence shown here is derived from an EMBL/GenBank/DDBJ whole genome shotgun (WGS) entry which is preliminary data.</text>
</comment>
<dbReference type="Proteomes" id="UP001190700">
    <property type="component" value="Unassembled WGS sequence"/>
</dbReference>
<proteinExistence type="predicted"/>
<evidence type="ECO:0000313" key="1">
    <source>
        <dbReference type="EMBL" id="KAK3279723.1"/>
    </source>
</evidence>
<dbReference type="EMBL" id="LGRX02004697">
    <property type="protein sequence ID" value="KAK3279723.1"/>
    <property type="molecule type" value="Genomic_DNA"/>
</dbReference>
<evidence type="ECO:0000313" key="2">
    <source>
        <dbReference type="Proteomes" id="UP001190700"/>
    </source>
</evidence>
<accession>A0AAE0LC37</accession>
<name>A0AAE0LC37_9CHLO</name>
<protein>
    <submittedName>
        <fullName evidence="1">Uncharacterized protein</fullName>
    </submittedName>
</protein>